<dbReference type="PANTHER" id="PTHR48111:SF40">
    <property type="entry name" value="PHOSPHATE REGULON TRANSCRIPTIONAL REGULATORY PROTEIN PHOB"/>
    <property type="match status" value="1"/>
</dbReference>
<dbReference type="Gene3D" id="3.40.50.2300">
    <property type="match status" value="1"/>
</dbReference>
<dbReference type="SMART" id="SM00862">
    <property type="entry name" value="Trans_reg_C"/>
    <property type="match status" value="1"/>
</dbReference>
<dbReference type="Pfam" id="PF00486">
    <property type="entry name" value="Trans_reg_C"/>
    <property type="match status" value="1"/>
</dbReference>
<proteinExistence type="predicted"/>
<dbReference type="InterPro" id="IPR011006">
    <property type="entry name" value="CheY-like_superfamily"/>
</dbReference>
<comment type="function">
    <text evidence="5">This protein is a positive regulator for the phosphate regulon. Transcription of this operon is positively regulated by PhoB and PhoR when phosphate is limited.</text>
</comment>
<evidence type="ECO:0000256" key="5">
    <source>
        <dbReference type="ARBA" id="ARBA00024735"/>
    </source>
</evidence>
<name>A0A841K1X5_9BACT</name>
<comment type="caution">
    <text evidence="10">The sequence shown here is derived from an EMBL/GenBank/DDBJ whole genome shotgun (WGS) entry which is preliminary data.</text>
</comment>
<evidence type="ECO:0000256" key="6">
    <source>
        <dbReference type="PROSITE-ProRule" id="PRU00169"/>
    </source>
</evidence>
<feature type="domain" description="OmpR/PhoB-type" evidence="9">
    <location>
        <begin position="124"/>
        <end position="223"/>
    </location>
</feature>
<feature type="domain" description="Response regulatory" evidence="8">
    <location>
        <begin position="1"/>
        <end position="115"/>
    </location>
</feature>
<dbReference type="Pfam" id="PF00072">
    <property type="entry name" value="Response_reg"/>
    <property type="match status" value="1"/>
</dbReference>
<dbReference type="GO" id="GO:0000156">
    <property type="term" value="F:phosphorelay response regulator activity"/>
    <property type="evidence" value="ECO:0007669"/>
    <property type="project" value="TreeGrafter"/>
</dbReference>
<dbReference type="AlphaFoldDB" id="A0A841K1X5"/>
<organism evidence="10 11">
    <name type="scientific">Silvibacterium bohemicum</name>
    <dbReference type="NCBI Taxonomy" id="1577686"/>
    <lineage>
        <taxon>Bacteria</taxon>
        <taxon>Pseudomonadati</taxon>
        <taxon>Acidobacteriota</taxon>
        <taxon>Terriglobia</taxon>
        <taxon>Terriglobales</taxon>
        <taxon>Acidobacteriaceae</taxon>
        <taxon>Silvibacterium</taxon>
    </lineage>
</organism>
<keyword evidence="2 6" id="KW-0597">Phosphoprotein</keyword>
<dbReference type="EMBL" id="JACHEK010000010">
    <property type="protein sequence ID" value="MBB6146597.1"/>
    <property type="molecule type" value="Genomic_DNA"/>
</dbReference>
<reference evidence="10 11" key="1">
    <citation type="submission" date="2020-08" db="EMBL/GenBank/DDBJ databases">
        <title>Genomic Encyclopedia of Type Strains, Phase IV (KMG-IV): sequencing the most valuable type-strain genomes for metagenomic binning, comparative biology and taxonomic classification.</title>
        <authorList>
            <person name="Goeker M."/>
        </authorList>
    </citation>
    <scope>NUCLEOTIDE SEQUENCE [LARGE SCALE GENOMIC DNA]</scope>
    <source>
        <strain evidence="10 11">DSM 103733</strain>
    </source>
</reference>
<dbReference type="InterPro" id="IPR001789">
    <property type="entry name" value="Sig_transdc_resp-reg_receiver"/>
</dbReference>
<dbReference type="SUPFAM" id="SSF46894">
    <property type="entry name" value="C-terminal effector domain of the bipartite response regulators"/>
    <property type="match status" value="1"/>
</dbReference>
<feature type="DNA-binding region" description="OmpR/PhoB-type" evidence="7">
    <location>
        <begin position="124"/>
        <end position="223"/>
    </location>
</feature>
<dbReference type="CDD" id="cd00383">
    <property type="entry name" value="trans_reg_C"/>
    <property type="match status" value="1"/>
</dbReference>
<dbReference type="FunFam" id="1.10.10.10:FF:000018">
    <property type="entry name" value="DNA-binding response regulator ResD"/>
    <property type="match status" value="1"/>
</dbReference>
<protein>
    <recommendedName>
        <fullName evidence="1">Phosphate regulon transcriptional regulatory protein PhoB</fullName>
    </recommendedName>
</protein>
<gene>
    <name evidence="10" type="ORF">HNQ77_004576</name>
</gene>
<feature type="modified residue" description="4-aspartylphosphate" evidence="6">
    <location>
        <position position="50"/>
    </location>
</feature>
<dbReference type="SUPFAM" id="SSF52172">
    <property type="entry name" value="CheY-like"/>
    <property type="match status" value="1"/>
</dbReference>
<sequence length="225" mass="25260">MILVIEDDPGIQKVLHRLFTSEGFQVKSAHDGKEAHEAMKGTAPEVVILDLMLPGTSGKELCKALKQVFPAVPVLVLSAVSDVTDKVLLLELGADDYVTKPFSPRELLARVQAAIRRQAKPQPVNTYSFGSVKVDFVKMEAVREGRVVALTAHEFRLLKFMLENVDRVLSREELLNHVWGYNCYPSTRTVDNQILKLRQKLETDPANPQYIRTMHGMGYKFVGQT</sequence>
<evidence type="ECO:0000256" key="4">
    <source>
        <dbReference type="ARBA" id="ARBA00023125"/>
    </source>
</evidence>
<evidence type="ECO:0000256" key="1">
    <source>
        <dbReference type="ARBA" id="ARBA00013332"/>
    </source>
</evidence>
<keyword evidence="11" id="KW-1185">Reference proteome</keyword>
<evidence type="ECO:0000256" key="2">
    <source>
        <dbReference type="ARBA" id="ARBA00022553"/>
    </source>
</evidence>
<dbReference type="InterPro" id="IPR036388">
    <property type="entry name" value="WH-like_DNA-bd_sf"/>
</dbReference>
<dbReference type="Gene3D" id="6.10.250.690">
    <property type="match status" value="1"/>
</dbReference>
<dbReference type="GO" id="GO:0000976">
    <property type="term" value="F:transcription cis-regulatory region binding"/>
    <property type="evidence" value="ECO:0007669"/>
    <property type="project" value="TreeGrafter"/>
</dbReference>
<dbReference type="Proteomes" id="UP000538666">
    <property type="component" value="Unassembled WGS sequence"/>
</dbReference>
<dbReference type="InterPro" id="IPR039420">
    <property type="entry name" value="WalR-like"/>
</dbReference>
<evidence type="ECO:0000256" key="7">
    <source>
        <dbReference type="PROSITE-ProRule" id="PRU01091"/>
    </source>
</evidence>
<dbReference type="InterPro" id="IPR001867">
    <property type="entry name" value="OmpR/PhoB-type_DNA-bd"/>
</dbReference>
<evidence type="ECO:0000256" key="3">
    <source>
        <dbReference type="ARBA" id="ARBA00023012"/>
    </source>
</evidence>
<dbReference type="PROSITE" id="PS51755">
    <property type="entry name" value="OMPR_PHOB"/>
    <property type="match status" value="1"/>
</dbReference>
<accession>A0A841K1X5</accession>
<evidence type="ECO:0000259" key="9">
    <source>
        <dbReference type="PROSITE" id="PS51755"/>
    </source>
</evidence>
<dbReference type="PANTHER" id="PTHR48111">
    <property type="entry name" value="REGULATOR OF RPOS"/>
    <property type="match status" value="1"/>
</dbReference>
<dbReference type="SMART" id="SM00448">
    <property type="entry name" value="REC"/>
    <property type="match status" value="1"/>
</dbReference>
<keyword evidence="4 7" id="KW-0238">DNA-binding</keyword>
<dbReference type="Gene3D" id="1.10.10.10">
    <property type="entry name" value="Winged helix-like DNA-binding domain superfamily/Winged helix DNA-binding domain"/>
    <property type="match status" value="1"/>
</dbReference>
<dbReference type="PROSITE" id="PS50110">
    <property type="entry name" value="RESPONSE_REGULATORY"/>
    <property type="match status" value="1"/>
</dbReference>
<dbReference type="InterPro" id="IPR016032">
    <property type="entry name" value="Sig_transdc_resp-reg_C-effctor"/>
</dbReference>
<dbReference type="GO" id="GO:0005829">
    <property type="term" value="C:cytosol"/>
    <property type="evidence" value="ECO:0007669"/>
    <property type="project" value="TreeGrafter"/>
</dbReference>
<dbReference type="RefSeq" id="WP_050060367.1">
    <property type="nucleotide sequence ID" value="NZ_JACHEK010000010.1"/>
</dbReference>
<dbReference type="GO" id="GO:0006355">
    <property type="term" value="P:regulation of DNA-templated transcription"/>
    <property type="evidence" value="ECO:0007669"/>
    <property type="project" value="InterPro"/>
</dbReference>
<evidence type="ECO:0000313" key="11">
    <source>
        <dbReference type="Proteomes" id="UP000538666"/>
    </source>
</evidence>
<evidence type="ECO:0000313" key="10">
    <source>
        <dbReference type="EMBL" id="MBB6146597.1"/>
    </source>
</evidence>
<dbReference type="GO" id="GO:0032993">
    <property type="term" value="C:protein-DNA complex"/>
    <property type="evidence" value="ECO:0007669"/>
    <property type="project" value="TreeGrafter"/>
</dbReference>
<evidence type="ECO:0000259" key="8">
    <source>
        <dbReference type="PROSITE" id="PS50110"/>
    </source>
</evidence>
<keyword evidence="3" id="KW-0902">Two-component regulatory system</keyword>
<dbReference type="OrthoDB" id="9790442at2"/>